<dbReference type="Proteomes" id="UP000317663">
    <property type="component" value="Unassembled WGS sequence"/>
</dbReference>
<dbReference type="OrthoDB" id="5678898at2"/>
<dbReference type="RefSeq" id="WP_140473636.1">
    <property type="nucleotide sequence ID" value="NZ_RCZD01000008.1"/>
</dbReference>
<name>A0A502GCB5_9GAMM</name>
<protein>
    <recommendedName>
        <fullName evidence="3">XRE family transcriptional regulator</fullName>
    </recommendedName>
</protein>
<gene>
    <name evidence="1" type="ORF">EAH77_15180</name>
</gene>
<evidence type="ECO:0000313" key="1">
    <source>
        <dbReference type="EMBL" id="TPG59907.1"/>
    </source>
</evidence>
<sequence length="95" mass="10788">MNNEDVTIPSKIVKLMVNSEEEITIAAAWRLSKGFTHYDVIAKLDIPMEELLRIESNEDYTSKYFPALAEMYGCDINQISLADVDGTIEQVEDDE</sequence>
<accession>A0A502GCB5</accession>
<reference evidence="1 2" key="1">
    <citation type="journal article" date="2019" name="Environ. Microbiol.">
        <title>Species interactions and distinct microbial communities in high Arctic permafrost affected cryosols are associated with the CH4 and CO2 gas fluxes.</title>
        <authorList>
            <person name="Altshuler I."/>
            <person name="Hamel J."/>
            <person name="Turney S."/>
            <person name="Magnuson E."/>
            <person name="Levesque R."/>
            <person name="Greer C."/>
            <person name="Whyte L.G."/>
        </authorList>
    </citation>
    <scope>NUCLEOTIDE SEQUENCE [LARGE SCALE GENOMIC DNA]</scope>
    <source>
        <strain evidence="1 2">E4</strain>
    </source>
</reference>
<dbReference type="AlphaFoldDB" id="A0A502GCB5"/>
<comment type="caution">
    <text evidence="1">The sequence shown here is derived from an EMBL/GenBank/DDBJ whole genome shotgun (WGS) entry which is preliminary data.</text>
</comment>
<dbReference type="EMBL" id="RCZD01000008">
    <property type="protein sequence ID" value="TPG59907.1"/>
    <property type="molecule type" value="Genomic_DNA"/>
</dbReference>
<keyword evidence="2" id="KW-1185">Reference proteome</keyword>
<proteinExistence type="predicted"/>
<evidence type="ECO:0000313" key="2">
    <source>
        <dbReference type="Proteomes" id="UP000317663"/>
    </source>
</evidence>
<organism evidence="1 2">
    <name type="scientific">Ewingella americana</name>
    <dbReference type="NCBI Taxonomy" id="41202"/>
    <lineage>
        <taxon>Bacteria</taxon>
        <taxon>Pseudomonadati</taxon>
        <taxon>Pseudomonadota</taxon>
        <taxon>Gammaproteobacteria</taxon>
        <taxon>Enterobacterales</taxon>
        <taxon>Yersiniaceae</taxon>
        <taxon>Ewingella</taxon>
    </lineage>
</organism>
<evidence type="ECO:0008006" key="3">
    <source>
        <dbReference type="Google" id="ProtNLM"/>
    </source>
</evidence>